<evidence type="ECO:0000256" key="1">
    <source>
        <dbReference type="SAM" id="MobiDB-lite"/>
    </source>
</evidence>
<comment type="caution">
    <text evidence="2">The sequence shown here is derived from an EMBL/GenBank/DDBJ whole genome shotgun (WGS) entry which is preliminary data.</text>
</comment>
<keyword evidence="3" id="KW-1185">Reference proteome</keyword>
<evidence type="ECO:0000313" key="3">
    <source>
        <dbReference type="Proteomes" id="UP000652761"/>
    </source>
</evidence>
<gene>
    <name evidence="2" type="ORF">Taro_017329</name>
</gene>
<dbReference type="Proteomes" id="UP000652761">
    <property type="component" value="Unassembled WGS sequence"/>
</dbReference>
<reference evidence="2" key="1">
    <citation type="submission" date="2017-07" db="EMBL/GenBank/DDBJ databases">
        <title>Taro Niue Genome Assembly and Annotation.</title>
        <authorList>
            <person name="Atibalentja N."/>
            <person name="Keating K."/>
            <person name="Fields C.J."/>
        </authorList>
    </citation>
    <scope>NUCLEOTIDE SEQUENCE</scope>
    <source>
        <strain evidence="2">Niue_2</strain>
        <tissue evidence="2">Leaf</tissue>
    </source>
</reference>
<name>A0A843UT08_COLES</name>
<sequence length="178" mass="20061">MPQGRKGVVSAFLGEGFFLPEVGGEAGAQGGRGTHCRRRSSHRRYSLSFIKFFFWGLRPQRSPRPDRAGFERFRPYPKPKQKPTPSSLEMGGHFTIKSAYYIISNGGVHHCLHDQVWLPKIPLKIQSPEIYQDLYEISSLRSLRDKAEIQYGKPGYQKSAGLGSDQPIRVGFDPADPI</sequence>
<organism evidence="2 3">
    <name type="scientific">Colocasia esculenta</name>
    <name type="common">Wild taro</name>
    <name type="synonym">Arum esculentum</name>
    <dbReference type="NCBI Taxonomy" id="4460"/>
    <lineage>
        <taxon>Eukaryota</taxon>
        <taxon>Viridiplantae</taxon>
        <taxon>Streptophyta</taxon>
        <taxon>Embryophyta</taxon>
        <taxon>Tracheophyta</taxon>
        <taxon>Spermatophyta</taxon>
        <taxon>Magnoliopsida</taxon>
        <taxon>Liliopsida</taxon>
        <taxon>Araceae</taxon>
        <taxon>Aroideae</taxon>
        <taxon>Colocasieae</taxon>
        <taxon>Colocasia</taxon>
    </lineage>
</organism>
<accession>A0A843UT08</accession>
<evidence type="ECO:0000313" key="2">
    <source>
        <dbReference type="EMBL" id="MQL84840.1"/>
    </source>
</evidence>
<feature type="region of interest" description="Disordered" evidence="1">
    <location>
        <begin position="158"/>
        <end position="178"/>
    </location>
</feature>
<dbReference type="EMBL" id="NMUH01000789">
    <property type="protein sequence ID" value="MQL84840.1"/>
    <property type="molecule type" value="Genomic_DNA"/>
</dbReference>
<protein>
    <submittedName>
        <fullName evidence="2">Uncharacterized protein</fullName>
    </submittedName>
</protein>
<proteinExistence type="predicted"/>
<feature type="region of interest" description="Disordered" evidence="1">
    <location>
        <begin position="66"/>
        <end position="89"/>
    </location>
</feature>
<dbReference type="AlphaFoldDB" id="A0A843UT08"/>